<feature type="region of interest" description="Disordered" evidence="1">
    <location>
        <begin position="1"/>
        <end position="21"/>
    </location>
</feature>
<evidence type="ECO:0000313" key="3">
    <source>
        <dbReference type="Proteomes" id="UP000887116"/>
    </source>
</evidence>
<keyword evidence="3" id="KW-1185">Reference proteome</keyword>
<accession>A0A8X6G8G2</accession>
<gene>
    <name evidence="2" type="ORF">TNCT_265751</name>
</gene>
<protein>
    <submittedName>
        <fullName evidence="2">Uncharacterized protein</fullName>
    </submittedName>
</protein>
<feature type="compositionally biased region" description="Polar residues" evidence="1">
    <location>
        <begin position="1"/>
        <end position="12"/>
    </location>
</feature>
<dbReference type="EMBL" id="BMAO01024918">
    <property type="protein sequence ID" value="GFQ98726.1"/>
    <property type="molecule type" value="Genomic_DNA"/>
</dbReference>
<comment type="caution">
    <text evidence="2">The sequence shown here is derived from an EMBL/GenBank/DDBJ whole genome shotgun (WGS) entry which is preliminary data.</text>
</comment>
<evidence type="ECO:0000256" key="1">
    <source>
        <dbReference type="SAM" id="MobiDB-lite"/>
    </source>
</evidence>
<dbReference type="Proteomes" id="UP000887116">
    <property type="component" value="Unassembled WGS sequence"/>
</dbReference>
<evidence type="ECO:0000313" key="2">
    <source>
        <dbReference type="EMBL" id="GFQ98726.1"/>
    </source>
</evidence>
<organism evidence="2 3">
    <name type="scientific">Trichonephila clavata</name>
    <name type="common">Joro spider</name>
    <name type="synonym">Nephila clavata</name>
    <dbReference type="NCBI Taxonomy" id="2740835"/>
    <lineage>
        <taxon>Eukaryota</taxon>
        <taxon>Metazoa</taxon>
        <taxon>Ecdysozoa</taxon>
        <taxon>Arthropoda</taxon>
        <taxon>Chelicerata</taxon>
        <taxon>Arachnida</taxon>
        <taxon>Araneae</taxon>
        <taxon>Araneomorphae</taxon>
        <taxon>Entelegynae</taxon>
        <taxon>Araneoidea</taxon>
        <taxon>Nephilidae</taxon>
        <taxon>Trichonephila</taxon>
    </lineage>
</organism>
<proteinExistence type="predicted"/>
<name>A0A8X6G8G2_TRICU</name>
<reference evidence="2" key="1">
    <citation type="submission" date="2020-07" db="EMBL/GenBank/DDBJ databases">
        <title>Multicomponent nature underlies the extraordinary mechanical properties of spider dragline silk.</title>
        <authorList>
            <person name="Kono N."/>
            <person name="Nakamura H."/>
            <person name="Mori M."/>
            <person name="Yoshida Y."/>
            <person name="Ohtoshi R."/>
            <person name="Malay A.D."/>
            <person name="Moran D.A.P."/>
            <person name="Tomita M."/>
            <person name="Numata K."/>
            <person name="Arakawa K."/>
        </authorList>
    </citation>
    <scope>NUCLEOTIDE SEQUENCE</scope>
</reference>
<dbReference type="AlphaFoldDB" id="A0A8X6G8G2"/>
<sequence length="86" mass="9988">MGNKCAPSTSSHGIGKKTHPMLQTFNQTVRRDIRYTHRTFRGRRHFSMQPEMEKGGKKEVAILNNGTRKHRKALPFEEYKYLTPGD</sequence>